<proteinExistence type="predicted"/>
<name>A0AAV1Z8C4_9ARAC</name>
<dbReference type="InterPro" id="IPR043504">
    <property type="entry name" value="Peptidase_S1_PA_chymotrypsin"/>
</dbReference>
<dbReference type="CDD" id="cd00190">
    <property type="entry name" value="Tryp_SPc"/>
    <property type="match status" value="1"/>
</dbReference>
<feature type="compositionally biased region" description="Polar residues" evidence="4">
    <location>
        <begin position="157"/>
        <end position="171"/>
    </location>
</feature>
<accession>A0AAV1Z8C4</accession>
<dbReference type="AlphaFoldDB" id="A0AAV1Z8C4"/>
<gene>
    <name evidence="6" type="ORF">LARSCL_LOCUS3100</name>
</gene>
<dbReference type="PANTHER" id="PTHR24258">
    <property type="entry name" value="SERINE PROTEASE-RELATED"/>
    <property type="match status" value="1"/>
</dbReference>
<dbReference type="FunFam" id="2.40.10.10:FF:000038">
    <property type="entry name" value="Serine protease"/>
    <property type="match status" value="1"/>
</dbReference>
<dbReference type="EMBL" id="CAXIEN010000023">
    <property type="protein sequence ID" value="CAL1266436.1"/>
    <property type="molecule type" value="Genomic_DNA"/>
</dbReference>
<keyword evidence="3" id="KW-1015">Disulfide bond</keyword>
<dbReference type="PROSITE" id="PS50240">
    <property type="entry name" value="TRYPSIN_DOM"/>
    <property type="match status" value="1"/>
</dbReference>
<protein>
    <recommendedName>
        <fullName evidence="5">Peptidase S1 domain-containing protein</fullName>
    </recommendedName>
</protein>
<evidence type="ECO:0000313" key="7">
    <source>
        <dbReference type="Proteomes" id="UP001497382"/>
    </source>
</evidence>
<dbReference type="SMART" id="SM00020">
    <property type="entry name" value="Tryp_SPc"/>
    <property type="match status" value="1"/>
</dbReference>
<dbReference type="InterPro" id="IPR001314">
    <property type="entry name" value="Peptidase_S1A"/>
</dbReference>
<evidence type="ECO:0000256" key="4">
    <source>
        <dbReference type="SAM" id="MobiDB-lite"/>
    </source>
</evidence>
<dbReference type="InterPro" id="IPR041515">
    <property type="entry name" value="PPAF-2-like_Clip"/>
</dbReference>
<dbReference type="Pfam" id="PF18322">
    <property type="entry name" value="CLIP_1"/>
    <property type="match status" value="1"/>
</dbReference>
<keyword evidence="2" id="KW-0964">Secreted</keyword>
<dbReference type="PRINTS" id="PR00722">
    <property type="entry name" value="CHYMOTRYPSIN"/>
</dbReference>
<evidence type="ECO:0000313" key="6">
    <source>
        <dbReference type="EMBL" id="CAL1266436.1"/>
    </source>
</evidence>
<feature type="domain" description="Peptidase S1" evidence="5">
    <location>
        <begin position="460"/>
        <end position="716"/>
    </location>
</feature>
<feature type="region of interest" description="Disordered" evidence="4">
    <location>
        <begin position="133"/>
        <end position="233"/>
    </location>
</feature>
<feature type="compositionally biased region" description="Low complexity" evidence="4">
    <location>
        <begin position="275"/>
        <end position="291"/>
    </location>
</feature>
<reference evidence="6 7" key="1">
    <citation type="submission" date="2024-04" db="EMBL/GenBank/DDBJ databases">
        <authorList>
            <person name="Rising A."/>
            <person name="Reimegard J."/>
            <person name="Sonavane S."/>
            <person name="Akerstrom W."/>
            <person name="Nylinder S."/>
            <person name="Hedman E."/>
            <person name="Kallberg Y."/>
        </authorList>
    </citation>
    <scope>NUCLEOTIDE SEQUENCE [LARGE SCALE GENOMIC DNA]</scope>
</reference>
<dbReference type="SUPFAM" id="SSF50494">
    <property type="entry name" value="Trypsin-like serine proteases"/>
    <property type="match status" value="1"/>
</dbReference>
<dbReference type="PANTHER" id="PTHR24258:SF129">
    <property type="entry name" value="LP15124P-RELATED"/>
    <property type="match status" value="1"/>
</dbReference>
<dbReference type="InterPro" id="IPR001254">
    <property type="entry name" value="Trypsin_dom"/>
</dbReference>
<sequence length="717" mass="79728">MKFIMNQVRLFGTVCIFFTMFGEILPLNYAPEPKFGFLPRAAVLPENSESPLINESIPDFPLASIMPRKTGRAYTILYPLTFENRGGKSLNITLQQPQPPADDDQIQSRVMNQPKLYPNFQFDFPLYNKVGDPVSSKLPPSSSDEYDDSDTPPIGSPPSSNQYNAKPSNFEQPPAPPAPPTYDKNYQLQPPAYDKSYQSQPPTYDRSYQSQPPAYDKSYLPQPPPSIPYNLKSPRLASLSPAAPQSSQSQFFDKNIAFIAYLPLLRQNKTKGHPRSTAPSTTTTSTTTQKPKSPPVPPQFTYSKNTVPKYKILPLQAYNKATYVSRPVTPPSTTSKLQQQYVTCICVPYYLCKDGVINSGGRLQAINKRTSRSLKSDFFNKTLPAISVQPKTAGSFTNSQSTEPSACEKNEICCQINFGDNIDDGNYYPVATPPPEPSYNTPPRFPDKTNQYDVCGVRKVYGVQRRLKQLQYTADVAEFGEYPWQVAILKKVVGDKNLYLCGGVLIAPQWIATVAHCIKKDKTSPLLVRLGEWDVNRKDETYPYIEKDVTTIVLHPEFNPESLENDLALIRIIAPVDPRIPHITPACLPYPGQVFDNQKCWVSGWGKDFFGPKGAYQNVLKEVDVPVVSRALCSTELRSTNLGPDFKLHPGFLCAGGEEGKDACTGDGGSPLVCTSNGYWYVVGLVSWGIGCGQPGIPGVYVNVLYYSDWINSVTRR</sequence>
<evidence type="ECO:0000256" key="2">
    <source>
        <dbReference type="ARBA" id="ARBA00022525"/>
    </source>
</evidence>
<comment type="subcellular location">
    <subcellularLocation>
        <location evidence="1">Secreted</location>
    </subcellularLocation>
</comment>
<keyword evidence="7" id="KW-1185">Reference proteome</keyword>
<dbReference type="Pfam" id="PF00089">
    <property type="entry name" value="Trypsin"/>
    <property type="match status" value="1"/>
</dbReference>
<comment type="caution">
    <text evidence="6">The sequence shown here is derived from an EMBL/GenBank/DDBJ whole genome shotgun (WGS) entry which is preliminary data.</text>
</comment>
<dbReference type="GO" id="GO:0006508">
    <property type="term" value="P:proteolysis"/>
    <property type="evidence" value="ECO:0007669"/>
    <property type="project" value="InterPro"/>
</dbReference>
<organism evidence="6 7">
    <name type="scientific">Larinioides sclopetarius</name>
    <dbReference type="NCBI Taxonomy" id="280406"/>
    <lineage>
        <taxon>Eukaryota</taxon>
        <taxon>Metazoa</taxon>
        <taxon>Ecdysozoa</taxon>
        <taxon>Arthropoda</taxon>
        <taxon>Chelicerata</taxon>
        <taxon>Arachnida</taxon>
        <taxon>Araneae</taxon>
        <taxon>Araneomorphae</taxon>
        <taxon>Entelegynae</taxon>
        <taxon>Araneoidea</taxon>
        <taxon>Araneidae</taxon>
        <taxon>Larinioides</taxon>
    </lineage>
</organism>
<dbReference type="Proteomes" id="UP001497382">
    <property type="component" value="Unassembled WGS sequence"/>
</dbReference>
<feature type="compositionally biased region" description="Polar residues" evidence="4">
    <location>
        <begin position="196"/>
        <end position="212"/>
    </location>
</feature>
<dbReference type="GO" id="GO:0005576">
    <property type="term" value="C:extracellular region"/>
    <property type="evidence" value="ECO:0007669"/>
    <property type="project" value="UniProtKB-SubCell"/>
</dbReference>
<evidence type="ECO:0000256" key="3">
    <source>
        <dbReference type="ARBA" id="ARBA00023157"/>
    </source>
</evidence>
<dbReference type="InterPro" id="IPR009003">
    <property type="entry name" value="Peptidase_S1_PA"/>
</dbReference>
<evidence type="ECO:0000256" key="1">
    <source>
        <dbReference type="ARBA" id="ARBA00004613"/>
    </source>
</evidence>
<evidence type="ECO:0000259" key="5">
    <source>
        <dbReference type="PROSITE" id="PS50240"/>
    </source>
</evidence>
<dbReference type="GO" id="GO:0004252">
    <property type="term" value="F:serine-type endopeptidase activity"/>
    <property type="evidence" value="ECO:0007669"/>
    <property type="project" value="InterPro"/>
</dbReference>
<feature type="region of interest" description="Disordered" evidence="4">
    <location>
        <begin position="269"/>
        <end position="302"/>
    </location>
</feature>
<dbReference type="Gene3D" id="2.40.10.10">
    <property type="entry name" value="Trypsin-like serine proteases"/>
    <property type="match status" value="1"/>
</dbReference>